<evidence type="ECO:0000313" key="2">
    <source>
        <dbReference type="WBParaSite" id="Hba_07636"/>
    </source>
</evidence>
<sequence>MAVHFAYKWCTYVLITHDVVSCCSSNYIYNTTYREMMDKVDVCFLCILFTFYRDK</sequence>
<accession>A0A1I7WR54</accession>
<protein>
    <submittedName>
        <fullName evidence="2">Secreted protein</fullName>
    </submittedName>
</protein>
<organism evidence="1 2">
    <name type="scientific">Heterorhabditis bacteriophora</name>
    <name type="common">Entomopathogenic nematode worm</name>
    <dbReference type="NCBI Taxonomy" id="37862"/>
    <lineage>
        <taxon>Eukaryota</taxon>
        <taxon>Metazoa</taxon>
        <taxon>Ecdysozoa</taxon>
        <taxon>Nematoda</taxon>
        <taxon>Chromadorea</taxon>
        <taxon>Rhabditida</taxon>
        <taxon>Rhabditina</taxon>
        <taxon>Rhabditomorpha</taxon>
        <taxon>Strongyloidea</taxon>
        <taxon>Heterorhabditidae</taxon>
        <taxon>Heterorhabditis</taxon>
    </lineage>
</organism>
<proteinExistence type="predicted"/>
<dbReference type="WBParaSite" id="Hba_07636">
    <property type="protein sequence ID" value="Hba_07636"/>
    <property type="gene ID" value="Hba_07636"/>
</dbReference>
<name>A0A1I7WR54_HETBA</name>
<reference evidence="2" key="1">
    <citation type="submission" date="2016-11" db="UniProtKB">
        <authorList>
            <consortium name="WormBaseParasite"/>
        </authorList>
    </citation>
    <scope>IDENTIFICATION</scope>
</reference>
<dbReference type="AlphaFoldDB" id="A0A1I7WR54"/>
<dbReference type="Proteomes" id="UP000095283">
    <property type="component" value="Unplaced"/>
</dbReference>
<keyword evidence="1" id="KW-1185">Reference proteome</keyword>
<evidence type="ECO:0000313" key="1">
    <source>
        <dbReference type="Proteomes" id="UP000095283"/>
    </source>
</evidence>